<keyword evidence="4 7" id="KW-0812">Transmembrane</keyword>
<dbReference type="PANTHER" id="PTHR30506:SF3">
    <property type="entry name" value="UPF0126 INNER MEMBRANE PROTEIN YADS-RELATED"/>
    <property type="match status" value="1"/>
</dbReference>
<name>A0A2U1V4P5_9PROT</name>
<evidence type="ECO:0000256" key="7">
    <source>
        <dbReference type="SAM" id="Phobius"/>
    </source>
</evidence>
<protein>
    <recommendedName>
        <fullName evidence="8">Glycine transporter domain-containing protein</fullName>
    </recommendedName>
</protein>
<comment type="subcellular location">
    <subcellularLocation>
        <location evidence="1">Cell membrane</location>
        <topology evidence="1">Multi-pass membrane protein</topology>
    </subcellularLocation>
</comment>
<feature type="transmembrane region" description="Helical" evidence="7">
    <location>
        <begin position="35"/>
        <end position="55"/>
    </location>
</feature>
<organism evidence="9 10">
    <name type="scientific">Teichococcus aestuarii</name>
    <dbReference type="NCBI Taxonomy" id="568898"/>
    <lineage>
        <taxon>Bacteria</taxon>
        <taxon>Pseudomonadati</taxon>
        <taxon>Pseudomonadota</taxon>
        <taxon>Alphaproteobacteria</taxon>
        <taxon>Acetobacterales</taxon>
        <taxon>Roseomonadaceae</taxon>
        <taxon>Roseomonas</taxon>
    </lineage>
</organism>
<evidence type="ECO:0000313" key="10">
    <source>
        <dbReference type="Proteomes" id="UP000245048"/>
    </source>
</evidence>
<dbReference type="InterPro" id="IPR005115">
    <property type="entry name" value="Gly_transporter"/>
</dbReference>
<evidence type="ECO:0000256" key="4">
    <source>
        <dbReference type="ARBA" id="ARBA00022692"/>
    </source>
</evidence>
<dbReference type="AlphaFoldDB" id="A0A2U1V4P5"/>
<proteinExistence type="inferred from homology"/>
<evidence type="ECO:0000256" key="1">
    <source>
        <dbReference type="ARBA" id="ARBA00004651"/>
    </source>
</evidence>
<feature type="transmembrane region" description="Helical" evidence="7">
    <location>
        <begin position="120"/>
        <end position="140"/>
    </location>
</feature>
<feature type="transmembrane region" description="Helical" evidence="7">
    <location>
        <begin position="6"/>
        <end position="28"/>
    </location>
</feature>
<gene>
    <name evidence="9" type="ORF">CR165_09615</name>
</gene>
<feature type="transmembrane region" description="Helical" evidence="7">
    <location>
        <begin position="152"/>
        <end position="169"/>
    </location>
</feature>
<reference evidence="10" key="1">
    <citation type="submission" date="2017-10" db="EMBL/GenBank/DDBJ databases">
        <authorList>
            <person name="Toshchakov S.V."/>
            <person name="Goeva M.A."/>
        </authorList>
    </citation>
    <scope>NUCLEOTIDE SEQUENCE [LARGE SCALE GENOMIC DNA]</scope>
    <source>
        <strain evidence="10">JR1/69-1-13</strain>
    </source>
</reference>
<keyword evidence="3" id="KW-1003">Cell membrane</keyword>
<feature type="transmembrane region" description="Helical" evidence="7">
    <location>
        <begin position="61"/>
        <end position="81"/>
    </location>
</feature>
<dbReference type="Pfam" id="PF03458">
    <property type="entry name" value="Gly_transporter"/>
    <property type="match status" value="2"/>
</dbReference>
<sequence>MSGLGLLLEVLNWAGSAAFAISGALVASRKQLDPVGFILIAATTAFGGGTVRDVLLGRTAAWLGTPGLALMVALLALAVFFTAHRVERRFVPLLWADAVGMALFAVLGAEAALGAGASPWAAILLGMITATFGGALRDVICGELPLILRKEIYATAAAAGAALFVALTLAGTDRALAVCAGMGAAFLIRAAALRRSWSLPTYKSRAGRDYPDQRPGE</sequence>
<evidence type="ECO:0000256" key="3">
    <source>
        <dbReference type="ARBA" id="ARBA00022475"/>
    </source>
</evidence>
<dbReference type="RefSeq" id="WP_109516777.1">
    <property type="nucleotide sequence ID" value="NZ_PDOA01000005.1"/>
</dbReference>
<evidence type="ECO:0000256" key="6">
    <source>
        <dbReference type="ARBA" id="ARBA00023136"/>
    </source>
</evidence>
<comment type="similarity">
    <text evidence="2">Belongs to the UPF0126 family.</text>
</comment>
<feature type="transmembrane region" description="Helical" evidence="7">
    <location>
        <begin position="93"/>
        <end position="114"/>
    </location>
</feature>
<feature type="transmembrane region" description="Helical" evidence="7">
    <location>
        <begin position="175"/>
        <end position="193"/>
    </location>
</feature>
<feature type="domain" description="Glycine transporter" evidence="8">
    <location>
        <begin position="10"/>
        <end position="83"/>
    </location>
</feature>
<dbReference type="PANTHER" id="PTHR30506">
    <property type="entry name" value="INNER MEMBRANE PROTEIN"/>
    <property type="match status" value="1"/>
</dbReference>
<keyword evidence="10" id="KW-1185">Reference proteome</keyword>
<accession>A0A2U1V4P5</accession>
<feature type="domain" description="Glycine transporter" evidence="8">
    <location>
        <begin position="94"/>
        <end position="167"/>
    </location>
</feature>
<evidence type="ECO:0000313" key="9">
    <source>
        <dbReference type="EMBL" id="PWC28852.1"/>
    </source>
</evidence>
<dbReference type="OrthoDB" id="9791874at2"/>
<dbReference type="EMBL" id="PDOA01000005">
    <property type="protein sequence ID" value="PWC28852.1"/>
    <property type="molecule type" value="Genomic_DNA"/>
</dbReference>
<evidence type="ECO:0000256" key="2">
    <source>
        <dbReference type="ARBA" id="ARBA00008193"/>
    </source>
</evidence>
<evidence type="ECO:0000256" key="5">
    <source>
        <dbReference type="ARBA" id="ARBA00022989"/>
    </source>
</evidence>
<keyword evidence="5 7" id="KW-1133">Transmembrane helix</keyword>
<keyword evidence="6 7" id="KW-0472">Membrane</keyword>
<dbReference type="Proteomes" id="UP000245048">
    <property type="component" value="Unassembled WGS sequence"/>
</dbReference>
<evidence type="ECO:0000259" key="8">
    <source>
        <dbReference type="Pfam" id="PF03458"/>
    </source>
</evidence>
<dbReference type="GO" id="GO:0005886">
    <property type="term" value="C:plasma membrane"/>
    <property type="evidence" value="ECO:0007669"/>
    <property type="project" value="UniProtKB-SubCell"/>
</dbReference>
<comment type="caution">
    <text evidence="9">The sequence shown here is derived from an EMBL/GenBank/DDBJ whole genome shotgun (WGS) entry which is preliminary data.</text>
</comment>